<dbReference type="InterPro" id="IPR000331">
    <property type="entry name" value="Rap/Ran_GAP_dom"/>
</dbReference>
<accession>A0A4W3GRF7</accession>
<dbReference type="InterPro" id="IPR050989">
    <property type="entry name" value="Rap1_Ran_GAP"/>
</dbReference>
<dbReference type="Gene3D" id="3.40.50.11210">
    <property type="entry name" value="Rap/Ran-GAP"/>
    <property type="match status" value="1"/>
</dbReference>
<keyword evidence="1" id="KW-0343">GTPase activation</keyword>
<dbReference type="Proteomes" id="UP000314986">
    <property type="component" value="Unassembled WGS sequence"/>
</dbReference>
<evidence type="ECO:0000259" key="2">
    <source>
        <dbReference type="PROSITE" id="PS50085"/>
    </source>
</evidence>
<dbReference type="PANTHER" id="PTHR15711">
    <property type="entry name" value="RAP GTPASE-ACTIVATING PROTEIN"/>
    <property type="match status" value="1"/>
</dbReference>
<keyword evidence="4" id="KW-1185">Reference proteome</keyword>
<dbReference type="Pfam" id="PF02145">
    <property type="entry name" value="Rap_GAP"/>
    <property type="match status" value="1"/>
</dbReference>
<evidence type="ECO:0000313" key="3">
    <source>
        <dbReference type="Ensembl" id="ENSCMIP00000000624.1"/>
    </source>
</evidence>
<dbReference type="GeneTree" id="ENSGT00940000156138"/>
<sequence length="92" mass="10265">SQVSVTARDDVPFFGPPLPDPAIFQKGPEFQEFLLTKLINAEYACYKAEKFAKLEVRPAVSAAHHCVQCVLSSAAELQHCQDHNAIQYKITF</sequence>
<feature type="domain" description="Rap-GAP" evidence="2">
    <location>
        <begin position="1"/>
        <end position="66"/>
    </location>
</feature>
<reference evidence="3" key="4">
    <citation type="submission" date="2025-08" db="UniProtKB">
        <authorList>
            <consortium name="Ensembl"/>
        </authorList>
    </citation>
    <scope>IDENTIFICATION</scope>
</reference>
<dbReference type="PANTHER" id="PTHR15711:SF3">
    <property type="entry name" value="RAP1 GTPASE-ACTIVATING PROTEIN 1"/>
    <property type="match status" value="1"/>
</dbReference>
<dbReference type="GO" id="GO:0005096">
    <property type="term" value="F:GTPase activator activity"/>
    <property type="evidence" value="ECO:0007669"/>
    <property type="project" value="UniProtKB-KW"/>
</dbReference>
<dbReference type="InterPro" id="IPR035974">
    <property type="entry name" value="Rap/Ran-GAP_sf"/>
</dbReference>
<dbReference type="Ensembl" id="ENSCMIT00000000672.1">
    <property type="protein sequence ID" value="ENSCMIP00000000624.1"/>
    <property type="gene ID" value="ENSCMIG00000000451.1"/>
</dbReference>
<reference evidence="4" key="1">
    <citation type="journal article" date="2006" name="Science">
        <title>Ancient noncoding elements conserved in the human genome.</title>
        <authorList>
            <person name="Venkatesh B."/>
            <person name="Kirkness E.F."/>
            <person name="Loh Y.H."/>
            <person name="Halpern A.L."/>
            <person name="Lee A.P."/>
            <person name="Johnson J."/>
            <person name="Dandona N."/>
            <person name="Viswanathan L.D."/>
            <person name="Tay A."/>
            <person name="Venter J.C."/>
            <person name="Strausberg R.L."/>
            <person name="Brenner S."/>
        </authorList>
    </citation>
    <scope>NUCLEOTIDE SEQUENCE [LARGE SCALE GENOMIC DNA]</scope>
</reference>
<name>A0A4W3GRF7_CALMI</name>
<dbReference type="GO" id="GO:0051056">
    <property type="term" value="P:regulation of small GTPase mediated signal transduction"/>
    <property type="evidence" value="ECO:0007669"/>
    <property type="project" value="InterPro"/>
</dbReference>
<dbReference type="InParanoid" id="A0A4W3GRF7"/>
<dbReference type="AlphaFoldDB" id="A0A4W3GRF7"/>
<reference evidence="3" key="5">
    <citation type="submission" date="2025-09" db="UniProtKB">
        <authorList>
            <consortium name="Ensembl"/>
        </authorList>
    </citation>
    <scope>IDENTIFICATION</scope>
</reference>
<protein>
    <recommendedName>
        <fullName evidence="2">Rap-GAP domain-containing protein</fullName>
    </recommendedName>
</protein>
<dbReference type="STRING" id="7868.ENSCMIP00000000624"/>
<dbReference type="GO" id="GO:0005737">
    <property type="term" value="C:cytoplasm"/>
    <property type="evidence" value="ECO:0007669"/>
    <property type="project" value="TreeGrafter"/>
</dbReference>
<reference evidence="4" key="3">
    <citation type="journal article" date="2014" name="Nature">
        <title>Elephant shark genome provides unique insights into gnathostome evolution.</title>
        <authorList>
            <consortium name="International Elephant Shark Genome Sequencing Consortium"/>
            <person name="Venkatesh B."/>
            <person name="Lee A.P."/>
            <person name="Ravi V."/>
            <person name="Maurya A.K."/>
            <person name="Lian M.M."/>
            <person name="Swann J.B."/>
            <person name="Ohta Y."/>
            <person name="Flajnik M.F."/>
            <person name="Sutoh Y."/>
            <person name="Kasahara M."/>
            <person name="Hoon S."/>
            <person name="Gangu V."/>
            <person name="Roy S.W."/>
            <person name="Irimia M."/>
            <person name="Korzh V."/>
            <person name="Kondrychyn I."/>
            <person name="Lim Z.W."/>
            <person name="Tay B.H."/>
            <person name="Tohari S."/>
            <person name="Kong K.W."/>
            <person name="Ho S."/>
            <person name="Lorente-Galdos B."/>
            <person name="Quilez J."/>
            <person name="Marques-Bonet T."/>
            <person name="Raney B.J."/>
            <person name="Ingham P.W."/>
            <person name="Tay A."/>
            <person name="Hillier L.W."/>
            <person name="Minx P."/>
            <person name="Boehm T."/>
            <person name="Wilson R.K."/>
            <person name="Brenner S."/>
            <person name="Warren W.C."/>
        </authorList>
    </citation>
    <scope>NUCLEOTIDE SEQUENCE [LARGE SCALE GENOMIC DNA]</scope>
</reference>
<reference evidence="4" key="2">
    <citation type="journal article" date="2007" name="PLoS Biol.">
        <title>Survey sequencing and comparative analysis of the elephant shark (Callorhinchus milii) genome.</title>
        <authorList>
            <person name="Venkatesh B."/>
            <person name="Kirkness E.F."/>
            <person name="Loh Y.H."/>
            <person name="Halpern A.L."/>
            <person name="Lee A.P."/>
            <person name="Johnson J."/>
            <person name="Dandona N."/>
            <person name="Viswanathan L.D."/>
            <person name="Tay A."/>
            <person name="Venter J.C."/>
            <person name="Strausberg R.L."/>
            <person name="Brenner S."/>
        </authorList>
    </citation>
    <scope>NUCLEOTIDE SEQUENCE [LARGE SCALE GENOMIC DNA]</scope>
</reference>
<dbReference type="PROSITE" id="PS50085">
    <property type="entry name" value="RAPGAP"/>
    <property type="match status" value="1"/>
</dbReference>
<evidence type="ECO:0000256" key="1">
    <source>
        <dbReference type="ARBA" id="ARBA00022468"/>
    </source>
</evidence>
<organism evidence="3 4">
    <name type="scientific">Callorhinchus milii</name>
    <name type="common">Ghost shark</name>
    <dbReference type="NCBI Taxonomy" id="7868"/>
    <lineage>
        <taxon>Eukaryota</taxon>
        <taxon>Metazoa</taxon>
        <taxon>Chordata</taxon>
        <taxon>Craniata</taxon>
        <taxon>Vertebrata</taxon>
        <taxon>Chondrichthyes</taxon>
        <taxon>Holocephali</taxon>
        <taxon>Chimaeriformes</taxon>
        <taxon>Callorhinchidae</taxon>
        <taxon>Callorhinchus</taxon>
    </lineage>
</organism>
<evidence type="ECO:0000313" key="4">
    <source>
        <dbReference type="Proteomes" id="UP000314986"/>
    </source>
</evidence>
<proteinExistence type="predicted"/>
<dbReference type="GO" id="GO:0016020">
    <property type="term" value="C:membrane"/>
    <property type="evidence" value="ECO:0007669"/>
    <property type="project" value="TreeGrafter"/>
</dbReference>
<dbReference type="SUPFAM" id="SSF111347">
    <property type="entry name" value="Rap/Ran-GAP"/>
    <property type="match status" value="1"/>
</dbReference>